<dbReference type="PROSITE" id="PS51162">
    <property type="entry name" value="THYROGLOBULIN_1_2"/>
    <property type="match status" value="1"/>
</dbReference>
<comment type="caution">
    <text evidence="5">The sequence shown here is derived from an EMBL/GenBank/DDBJ whole genome shotgun (WGS) entry which is preliminary data.</text>
</comment>
<evidence type="ECO:0000256" key="1">
    <source>
        <dbReference type="ARBA" id="ARBA00023157"/>
    </source>
</evidence>
<comment type="caution">
    <text evidence="2">Lacks conserved residue(s) required for the propagation of feature annotation.</text>
</comment>
<keyword evidence="3" id="KW-0732">Signal</keyword>
<proteinExistence type="predicted"/>
<dbReference type="Pfam" id="PF00086">
    <property type="entry name" value="Thyroglobulin_1"/>
    <property type="match status" value="1"/>
</dbReference>
<dbReference type="InParanoid" id="A0A1V9XF06"/>
<feature type="domain" description="Thyroglobulin type-1" evidence="4">
    <location>
        <begin position="27"/>
        <end position="91"/>
    </location>
</feature>
<evidence type="ECO:0000256" key="2">
    <source>
        <dbReference type="PROSITE-ProRule" id="PRU00500"/>
    </source>
</evidence>
<feature type="signal peptide" evidence="3">
    <location>
        <begin position="1"/>
        <end position="23"/>
    </location>
</feature>
<keyword evidence="1 2" id="KW-1015">Disulfide bond</keyword>
<keyword evidence="6" id="KW-1185">Reference proteome</keyword>
<feature type="disulfide bond" evidence="2">
    <location>
        <begin position="59"/>
        <end position="66"/>
    </location>
</feature>
<organism evidence="5 6">
    <name type="scientific">Tropilaelaps mercedesae</name>
    <dbReference type="NCBI Taxonomy" id="418985"/>
    <lineage>
        <taxon>Eukaryota</taxon>
        <taxon>Metazoa</taxon>
        <taxon>Ecdysozoa</taxon>
        <taxon>Arthropoda</taxon>
        <taxon>Chelicerata</taxon>
        <taxon>Arachnida</taxon>
        <taxon>Acari</taxon>
        <taxon>Parasitiformes</taxon>
        <taxon>Mesostigmata</taxon>
        <taxon>Gamasina</taxon>
        <taxon>Dermanyssoidea</taxon>
        <taxon>Laelapidae</taxon>
        <taxon>Tropilaelaps</taxon>
    </lineage>
</organism>
<protein>
    <submittedName>
        <fullName evidence="5">Nidogen-2-like</fullName>
    </submittedName>
</protein>
<dbReference type="AlphaFoldDB" id="A0A1V9XF06"/>
<reference evidence="5 6" key="1">
    <citation type="journal article" date="2017" name="Gigascience">
        <title>Draft genome of the honey bee ectoparasitic mite, Tropilaelaps mercedesae, is shaped by the parasitic life history.</title>
        <authorList>
            <person name="Dong X."/>
            <person name="Armstrong S.D."/>
            <person name="Xia D."/>
            <person name="Makepeace B.L."/>
            <person name="Darby A.C."/>
            <person name="Kadowaki T."/>
        </authorList>
    </citation>
    <scope>NUCLEOTIDE SEQUENCE [LARGE SCALE GENOMIC DNA]</scope>
    <source>
        <strain evidence="5">Wuxi-XJTLU</strain>
    </source>
</reference>
<dbReference type="SUPFAM" id="SSF57610">
    <property type="entry name" value="Thyroglobulin type-1 domain"/>
    <property type="match status" value="1"/>
</dbReference>
<dbReference type="Gene3D" id="4.10.800.10">
    <property type="entry name" value="Thyroglobulin type-1"/>
    <property type="match status" value="1"/>
</dbReference>
<name>A0A1V9XF06_9ACAR</name>
<evidence type="ECO:0000313" key="6">
    <source>
        <dbReference type="Proteomes" id="UP000192247"/>
    </source>
</evidence>
<sequence>MKTSTAFAFMLIALLVLAAPSYAELQIGPCTRANMKQPALLGQQIWQCDEQGLYTRLQCHPTTGFCCCVEPRNGKCIKDTEKAPGAGLPQC</sequence>
<dbReference type="Proteomes" id="UP000192247">
    <property type="component" value="Unassembled WGS sequence"/>
</dbReference>
<dbReference type="InterPro" id="IPR036857">
    <property type="entry name" value="Thyroglobulin_1_sf"/>
</dbReference>
<feature type="chain" id="PRO_5011963728" evidence="3">
    <location>
        <begin position="24"/>
        <end position="91"/>
    </location>
</feature>
<dbReference type="EMBL" id="MNPL01012561">
    <property type="protein sequence ID" value="OQR72069.1"/>
    <property type="molecule type" value="Genomic_DNA"/>
</dbReference>
<accession>A0A1V9XF06</accession>
<dbReference type="OrthoDB" id="6488806at2759"/>
<dbReference type="CDD" id="cd00191">
    <property type="entry name" value="TY"/>
    <property type="match status" value="1"/>
</dbReference>
<evidence type="ECO:0000256" key="3">
    <source>
        <dbReference type="SAM" id="SignalP"/>
    </source>
</evidence>
<evidence type="ECO:0000259" key="4">
    <source>
        <dbReference type="PROSITE" id="PS51162"/>
    </source>
</evidence>
<dbReference type="InterPro" id="IPR000716">
    <property type="entry name" value="Thyroglobulin_1"/>
</dbReference>
<gene>
    <name evidence="5" type="ORF">BIW11_10605</name>
</gene>
<evidence type="ECO:0000313" key="5">
    <source>
        <dbReference type="EMBL" id="OQR72069.1"/>
    </source>
</evidence>
<dbReference type="STRING" id="418985.A0A1V9XF06"/>